<sequence length="103" mass="11248">MVWELDGEFAPYVGGDWELTLTCRDTDGVGTTVGEIDRVSVPLDSVSAKTTPRQYSHTFLEPPGRFEPGVYQLTVNLSYVNAGFHGAISGFAETGPIEFYPTD</sequence>
<accession>A0A8J3ZWL2</accession>
<gene>
    <name evidence="1" type="ORF">Voc01_066210</name>
</gene>
<dbReference type="Proteomes" id="UP000635606">
    <property type="component" value="Unassembled WGS sequence"/>
</dbReference>
<protein>
    <submittedName>
        <fullName evidence="1">Uncharacterized protein</fullName>
    </submittedName>
</protein>
<evidence type="ECO:0000313" key="2">
    <source>
        <dbReference type="Proteomes" id="UP000635606"/>
    </source>
</evidence>
<organism evidence="1 2">
    <name type="scientific">Virgisporangium ochraceum</name>
    <dbReference type="NCBI Taxonomy" id="65505"/>
    <lineage>
        <taxon>Bacteria</taxon>
        <taxon>Bacillati</taxon>
        <taxon>Actinomycetota</taxon>
        <taxon>Actinomycetes</taxon>
        <taxon>Micromonosporales</taxon>
        <taxon>Micromonosporaceae</taxon>
        <taxon>Virgisporangium</taxon>
    </lineage>
</organism>
<keyword evidence="2" id="KW-1185">Reference proteome</keyword>
<proteinExistence type="predicted"/>
<dbReference type="EMBL" id="BOPH01000088">
    <property type="protein sequence ID" value="GIJ71704.1"/>
    <property type="molecule type" value="Genomic_DNA"/>
</dbReference>
<name>A0A8J3ZWL2_9ACTN</name>
<reference evidence="1" key="1">
    <citation type="submission" date="2021-01" db="EMBL/GenBank/DDBJ databases">
        <title>Whole genome shotgun sequence of Virgisporangium ochraceum NBRC 16418.</title>
        <authorList>
            <person name="Komaki H."/>
            <person name="Tamura T."/>
        </authorList>
    </citation>
    <scope>NUCLEOTIDE SEQUENCE</scope>
    <source>
        <strain evidence="1">NBRC 16418</strain>
    </source>
</reference>
<dbReference type="AlphaFoldDB" id="A0A8J3ZWL2"/>
<comment type="caution">
    <text evidence="1">The sequence shown here is derived from an EMBL/GenBank/DDBJ whole genome shotgun (WGS) entry which is preliminary data.</text>
</comment>
<dbReference type="RefSeq" id="WP_203931545.1">
    <property type="nucleotide sequence ID" value="NZ_BOPH01000088.1"/>
</dbReference>
<evidence type="ECO:0000313" key="1">
    <source>
        <dbReference type="EMBL" id="GIJ71704.1"/>
    </source>
</evidence>